<evidence type="ECO:0000313" key="1">
    <source>
        <dbReference type="EMBL" id="KAI8553771.1"/>
    </source>
</evidence>
<gene>
    <name evidence="1" type="ORF">RHMOL_Rhmol05G0042100</name>
</gene>
<dbReference type="Proteomes" id="UP001062846">
    <property type="component" value="Chromosome 5"/>
</dbReference>
<dbReference type="EMBL" id="CM046392">
    <property type="protein sequence ID" value="KAI8553771.1"/>
    <property type="molecule type" value="Genomic_DNA"/>
</dbReference>
<accession>A0ACC0NLA3</accession>
<keyword evidence="2" id="KW-1185">Reference proteome</keyword>
<sequence>MWVNDTTLDNFGQVCPNLQFLGLSDCLRLNNLGIGEVSRGCPEIRQLNIDCLQVSDIFGGNSDISVVNLKILKARGTQINDKGMAMIENRCRNLQYLDIGYCNKVTGKGVTEVVENCARLRDINLIGCEKFVAAAGSRQLLFCGCLSSSIAVVLLGVATSNGSCIY</sequence>
<reference evidence="1" key="1">
    <citation type="submission" date="2022-02" db="EMBL/GenBank/DDBJ databases">
        <title>Plant Genome Project.</title>
        <authorList>
            <person name="Zhang R.-G."/>
        </authorList>
    </citation>
    <scope>NUCLEOTIDE SEQUENCE</scope>
    <source>
        <strain evidence="1">AT1</strain>
    </source>
</reference>
<proteinExistence type="predicted"/>
<protein>
    <submittedName>
        <fullName evidence="1">Uncharacterized protein</fullName>
    </submittedName>
</protein>
<evidence type="ECO:0000313" key="2">
    <source>
        <dbReference type="Proteomes" id="UP001062846"/>
    </source>
</evidence>
<organism evidence="1 2">
    <name type="scientific">Rhododendron molle</name>
    <name type="common">Chinese azalea</name>
    <name type="synonym">Azalea mollis</name>
    <dbReference type="NCBI Taxonomy" id="49168"/>
    <lineage>
        <taxon>Eukaryota</taxon>
        <taxon>Viridiplantae</taxon>
        <taxon>Streptophyta</taxon>
        <taxon>Embryophyta</taxon>
        <taxon>Tracheophyta</taxon>
        <taxon>Spermatophyta</taxon>
        <taxon>Magnoliopsida</taxon>
        <taxon>eudicotyledons</taxon>
        <taxon>Gunneridae</taxon>
        <taxon>Pentapetalae</taxon>
        <taxon>asterids</taxon>
        <taxon>Ericales</taxon>
        <taxon>Ericaceae</taxon>
        <taxon>Ericoideae</taxon>
        <taxon>Rhodoreae</taxon>
        <taxon>Rhododendron</taxon>
    </lineage>
</organism>
<name>A0ACC0NLA3_RHOML</name>
<comment type="caution">
    <text evidence="1">The sequence shown here is derived from an EMBL/GenBank/DDBJ whole genome shotgun (WGS) entry which is preliminary data.</text>
</comment>